<evidence type="ECO:0000256" key="2">
    <source>
        <dbReference type="ARBA" id="ARBA00046280"/>
    </source>
</evidence>
<feature type="region of interest" description="Disordered" evidence="4">
    <location>
        <begin position="426"/>
        <end position="460"/>
    </location>
</feature>
<organism evidence="7">
    <name type="scientific">Lamprotornis superbus</name>
    <dbReference type="NCBI Taxonomy" id="245042"/>
    <lineage>
        <taxon>Eukaryota</taxon>
        <taxon>Metazoa</taxon>
        <taxon>Chordata</taxon>
        <taxon>Craniata</taxon>
        <taxon>Vertebrata</taxon>
        <taxon>Euteleostomi</taxon>
        <taxon>Archelosauria</taxon>
        <taxon>Archosauria</taxon>
        <taxon>Dinosauria</taxon>
        <taxon>Saurischia</taxon>
        <taxon>Theropoda</taxon>
        <taxon>Coelurosauria</taxon>
        <taxon>Aves</taxon>
        <taxon>Neognathae</taxon>
        <taxon>Neoaves</taxon>
        <taxon>Telluraves</taxon>
        <taxon>Australaves</taxon>
        <taxon>Passeriformes</taxon>
        <taxon>Sturnidae</taxon>
        <taxon>Lamprotornis</taxon>
    </lineage>
</organism>
<reference evidence="7" key="1">
    <citation type="submission" date="2020-10" db="EMBL/GenBank/DDBJ databases">
        <title>Feather gene expression reveals the developmental basis of iridescence in African starlings.</title>
        <authorList>
            <person name="Rubenstein D.R."/>
        </authorList>
    </citation>
    <scope>NUCLEOTIDE SEQUENCE</scope>
    <source>
        <strain evidence="7">SS15</strain>
        <tissue evidence="7">Liver</tissue>
    </source>
</reference>
<keyword evidence="9" id="KW-1185">Reference proteome</keyword>
<dbReference type="EMBL" id="JADDUC010000116">
    <property type="protein sequence ID" value="KAG0118241.1"/>
    <property type="molecule type" value="Genomic_DNA"/>
</dbReference>
<keyword evidence="5" id="KW-0472">Membrane</keyword>
<comment type="subcellular location">
    <subcellularLocation>
        <location evidence="2">Endomembrane system</location>
        <topology evidence="2">Single-pass type IV membrane protein</topology>
    </subcellularLocation>
</comment>
<dbReference type="Gene3D" id="1.20.5.110">
    <property type="match status" value="1"/>
</dbReference>
<keyword evidence="3" id="KW-0175">Coiled coil</keyword>
<sequence length="669" mass="75505">MSVVDIMCVNVDKVLQRDEKLSELDDRADALQAGASVFESSAAKLKRKYWWKNCKMMIIMGVIGALVVVVIAPYTHLKFCSSKQWLAFHSLLALPLVFSQTKLTVNLLSSFVVLPAYKKYLGMAASFEYLSRALCVIQIEIVPVALVSSRLSLGGGEAIVFYEIEEFAYRSESNEPRPTTEQSFAVVHVQHPRKKETQALQTTVGEAAASLMSHLTIPAQPTWFQAVVGWQRGHYSLNSEAMWSTESWCLMLESSVILTVQRGSRWRLLLLSAEPAERQDKGDGNEVQNQLCKLHHRQDRGSKPETPLVPKLGKQSHYLQEMEREQWREPSSGTLPPCLFPFPCGAGRVPLTLPKGKRLSIQQCCWNKTLPQWKDIVGEWVAREDTVSMPGRTLKPPSSMKAGSFWSWTMTLAPVTVDNRGMKSFCSVRTTRERPEGMSESKGEENGEGEGEDQEEHKHYDSAEDFRKGQNKSRGHKEHNDQALMREREFSGQWVKTPFHGYTGAGQIVFIPLPSQGCLTINGRKKAQNKCLQRYFHYLRLVTRCLIEAAGIDEILKVRLIQGFCIRHLRQDIDVVKAVPFPHSIHSRGKEKSRVREVFLSRRQGSACGEAMLPQHTQMTEEMKSSTGLLCVTNRMALDMMEQAPCATLLCGRCGPVSLWQRHVVVIEV</sequence>
<evidence type="ECO:0000256" key="5">
    <source>
        <dbReference type="SAM" id="Phobius"/>
    </source>
</evidence>
<reference evidence="8 9" key="2">
    <citation type="journal article" date="2021" name="J. Hered.">
        <title>Feather Gene Expression Elucidates the Developmental Basis of Plumage Iridescence in African Starlings.</title>
        <authorList>
            <person name="Rubenstein D.R."/>
            <person name="Corvelo A."/>
            <person name="MacManes M.D."/>
            <person name="Maia R."/>
            <person name="Narzisi G."/>
            <person name="Rousaki A."/>
            <person name="Vandenabeele P."/>
            <person name="Shawkey M.D."/>
            <person name="Solomon J."/>
        </authorList>
    </citation>
    <scope>NUCLEOTIDE SEQUENCE [LARGE SCALE GENOMIC DNA]</scope>
    <source>
        <strain evidence="8">SS15</strain>
    </source>
</reference>
<evidence type="ECO:0000313" key="8">
    <source>
        <dbReference type="EMBL" id="KAI1242200.1"/>
    </source>
</evidence>
<feature type="transmembrane region" description="Helical" evidence="5">
    <location>
        <begin position="56"/>
        <end position="77"/>
    </location>
</feature>
<dbReference type="AlphaFoldDB" id="A0A835NNQ5"/>
<accession>A0A835NNQ5</accession>
<protein>
    <recommendedName>
        <fullName evidence="6">V-SNARE coiled-coil homology domain-containing protein</fullName>
    </recommendedName>
</protein>
<evidence type="ECO:0000256" key="4">
    <source>
        <dbReference type="SAM" id="MobiDB-lite"/>
    </source>
</evidence>
<reference evidence="8" key="3">
    <citation type="submission" date="2022-01" db="EMBL/GenBank/DDBJ databases">
        <authorList>
            <person name="Rubenstein D.R."/>
        </authorList>
    </citation>
    <scope>NUCLEOTIDE SEQUENCE</scope>
    <source>
        <strain evidence="8">SS15</strain>
        <tissue evidence="8">Liver</tissue>
    </source>
</reference>
<dbReference type="SUPFAM" id="SSF58038">
    <property type="entry name" value="SNARE fusion complex"/>
    <property type="match status" value="1"/>
</dbReference>
<dbReference type="PANTHER" id="PTHR45701">
    <property type="entry name" value="SYNAPTOBREVIN FAMILY MEMBER"/>
    <property type="match status" value="1"/>
</dbReference>
<dbReference type="CDD" id="cd15870">
    <property type="entry name" value="R-SNARE_VAMP2"/>
    <property type="match status" value="1"/>
</dbReference>
<comment type="caution">
    <text evidence="7">The sequence shown here is derived from an EMBL/GenBank/DDBJ whole genome shotgun (WGS) entry which is preliminary data.</text>
</comment>
<gene>
    <name evidence="8" type="ORF">IHE44_0005717</name>
    <name evidence="7" type="ORF">IHE44_001304</name>
</gene>
<evidence type="ECO:0000256" key="1">
    <source>
        <dbReference type="ARBA" id="ARBA00008025"/>
    </source>
</evidence>
<proteinExistence type="inferred from homology"/>
<evidence type="ECO:0000256" key="3">
    <source>
        <dbReference type="PROSITE-ProRule" id="PRU00290"/>
    </source>
</evidence>
<dbReference type="GO" id="GO:0012505">
    <property type="term" value="C:endomembrane system"/>
    <property type="evidence" value="ECO:0007669"/>
    <property type="project" value="UniProtKB-SubCell"/>
</dbReference>
<evidence type="ECO:0000313" key="7">
    <source>
        <dbReference type="EMBL" id="KAG0118241.1"/>
    </source>
</evidence>
<dbReference type="PROSITE" id="PS50892">
    <property type="entry name" value="V_SNARE"/>
    <property type="match status" value="1"/>
</dbReference>
<dbReference type="PROSITE" id="PS00417">
    <property type="entry name" value="SYNAPTOBREVIN"/>
    <property type="match status" value="1"/>
</dbReference>
<keyword evidence="5" id="KW-1133">Transmembrane helix</keyword>
<keyword evidence="5" id="KW-0812">Transmembrane</keyword>
<dbReference type="InterPro" id="IPR042855">
    <property type="entry name" value="V_SNARE_CC"/>
</dbReference>
<dbReference type="EMBL" id="JADDUC020000002">
    <property type="protein sequence ID" value="KAI1242200.1"/>
    <property type="molecule type" value="Genomic_DNA"/>
</dbReference>
<feature type="compositionally biased region" description="Basic and acidic residues" evidence="4">
    <location>
        <begin position="430"/>
        <end position="445"/>
    </location>
</feature>
<dbReference type="Pfam" id="PF00957">
    <property type="entry name" value="Synaptobrevin"/>
    <property type="match status" value="1"/>
</dbReference>
<dbReference type="InterPro" id="IPR016444">
    <property type="entry name" value="Synaptobrevin/VAMP"/>
</dbReference>
<dbReference type="PRINTS" id="PR00219">
    <property type="entry name" value="SYNAPTOBREVN"/>
</dbReference>
<dbReference type="GO" id="GO:0016192">
    <property type="term" value="P:vesicle-mediated transport"/>
    <property type="evidence" value="ECO:0007669"/>
    <property type="project" value="InterPro"/>
</dbReference>
<evidence type="ECO:0000313" key="9">
    <source>
        <dbReference type="Proteomes" id="UP000618051"/>
    </source>
</evidence>
<comment type="similarity">
    <text evidence="1">Belongs to the synaptobrevin family.</text>
</comment>
<dbReference type="OrthoDB" id="10042941at2759"/>
<evidence type="ECO:0000259" key="6">
    <source>
        <dbReference type="PROSITE" id="PS50892"/>
    </source>
</evidence>
<name>A0A835NNQ5_9PASS</name>
<dbReference type="GO" id="GO:0016020">
    <property type="term" value="C:membrane"/>
    <property type="evidence" value="ECO:0007669"/>
    <property type="project" value="InterPro"/>
</dbReference>
<feature type="domain" description="V-SNARE coiled-coil homology" evidence="6">
    <location>
        <begin position="1"/>
        <end position="52"/>
    </location>
</feature>
<dbReference type="InterPro" id="IPR001388">
    <property type="entry name" value="Synaptobrevin-like"/>
</dbReference>
<dbReference type="Proteomes" id="UP000618051">
    <property type="component" value="Unassembled WGS sequence"/>
</dbReference>